<proteinExistence type="inferred from homology"/>
<evidence type="ECO:0000256" key="3">
    <source>
        <dbReference type="ARBA" id="ARBA00022741"/>
    </source>
</evidence>
<keyword evidence="8" id="KW-1185">Reference proteome</keyword>
<dbReference type="InterPro" id="IPR017780">
    <property type="entry name" value="ABC_transptr_urea_ATP-bd_UrtE"/>
</dbReference>
<dbReference type="STRING" id="74031.SAMN04488077_10936"/>
<dbReference type="InterPro" id="IPR027417">
    <property type="entry name" value="P-loop_NTPase"/>
</dbReference>
<dbReference type="OrthoDB" id="9806149at2"/>
<accession>A0A0L6CW63</accession>
<dbReference type="Gene3D" id="3.40.50.300">
    <property type="entry name" value="P-loop containing nucleotide triphosphate hydrolases"/>
    <property type="match status" value="1"/>
</dbReference>
<dbReference type="InterPro" id="IPR003593">
    <property type="entry name" value="AAA+_ATPase"/>
</dbReference>
<dbReference type="GO" id="GO:0015658">
    <property type="term" value="F:branched-chain amino acid transmembrane transporter activity"/>
    <property type="evidence" value="ECO:0007669"/>
    <property type="project" value="TreeGrafter"/>
</dbReference>
<dbReference type="InterPro" id="IPR003439">
    <property type="entry name" value="ABC_transporter-like_ATP-bd"/>
</dbReference>
<evidence type="ECO:0000256" key="1">
    <source>
        <dbReference type="ARBA" id="ARBA00005417"/>
    </source>
</evidence>
<dbReference type="SUPFAM" id="SSF52540">
    <property type="entry name" value="P-loop containing nucleoside triphosphate hydrolases"/>
    <property type="match status" value="1"/>
</dbReference>
<dbReference type="GO" id="GO:0016887">
    <property type="term" value="F:ATP hydrolysis activity"/>
    <property type="evidence" value="ECO:0007669"/>
    <property type="project" value="InterPro"/>
</dbReference>
<feature type="domain" description="ABC transporter" evidence="6">
    <location>
        <begin position="2"/>
        <end position="229"/>
    </location>
</feature>
<protein>
    <submittedName>
        <fullName evidence="7">High-affinity branched-chain amino acid transport ATP-binding protein LivF</fullName>
    </submittedName>
</protein>
<dbReference type="AlphaFoldDB" id="A0A0L6CW63"/>
<keyword evidence="4 7" id="KW-0067">ATP-binding</keyword>
<reference evidence="8" key="1">
    <citation type="submission" date="2015-07" db="EMBL/GenBank/DDBJ databases">
        <title>Draft Genome Sequence of Roseovarius tolerans EL-164, a producer of N-Acylated Alanine Methyl Esters (NAMEs).</title>
        <authorList>
            <person name="Voget S."/>
            <person name="Bruns H."/>
            <person name="Wagner-Doebler I."/>
            <person name="Schulz S."/>
            <person name="Daniel R."/>
        </authorList>
    </citation>
    <scope>NUCLEOTIDE SEQUENCE [LARGE SCALE GENOMIC DNA]</scope>
    <source>
        <strain evidence="8">EL-164</strain>
    </source>
</reference>
<gene>
    <name evidence="7" type="primary">livF_3</name>
    <name evidence="7" type="ORF">ROTO_17090</name>
</gene>
<keyword evidence="3" id="KW-0547">Nucleotide-binding</keyword>
<keyword evidence="2" id="KW-0813">Transport</keyword>
<dbReference type="GO" id="GO:0005524">
    <property type="term" value="F:ATP binding"/>
    <property type="evidence" value="ECO:0007669"/>
    <property type="project" value="UniProtKB-KW"/>
</dbReference>
<evidence type="ECO:0000256" key="4">
    <source>
        <dbReference type="ARBA" id="ARBA00022840"/>
    </source>
</evidence>
<evidence type="ECO:0000259" key="6">
    <source>
        <dbReference type="PROSITE" id="PS50893"/>
    </source>
</evidence>
<dbReference type="NCBIfam" id="TIGR03410">
    <property type="entry name" value="urea_trans_UrtE"/>
    <property type="match status" value="1"/>
</dbReference>
<dbReference type="Proteomes" id="UP000037046">
    <property type="component" value="Unassembled WGS sequence"/>
</dbReference>
<dbReference type="CDD" id="cd03224">
    <property type="entry name" value="ABC_TM1139_LivF_branched"/>
    <property type="match status" value="1"/>
</dbReference>
<comment type="similarity">
    <text evidence="1">Belongs to the ABC transporter superfamily.</text>
</comment>
<evidence type="ECO:0000313" key="8">
    <source>
        <dbReference type="Proteomes" id="UP000037046"/>
    </source>
</evidence>
<dbReference type="Pfam" id="PF00005">
    <property type="entry name" value="ABC_tran"/>
    <property type="match status" value="1"/>
</dbReference>
<sequence length="231" mass="25079">MLSVDSLTLHYGASQILHGVSLTARPGAVTAVMGTNGVGKTSLLKAIAGRHPYSDGRISLDGRELPHLSAAQAAQSGIAYVPQGREIFPLLTVTENLQTGFACLPKSDHTIPPRIYELFPVLEQMRDRRGGDLSGGQQQQLAIARALIARPRVLLLDEPTEGIQPNIIKQIGTVIGLLRDEGEIAIVLVEQFFDFAYDLADDLVVLNRGEVRLSEPAATVERERLLREVSI</sequence>
<dbReference type="PANTHER" id="PTHR43820">
    <property type="entry name" value="HIGH-AFFINITY BRANCHED-CHAIN AMINO ACID TRANSPORT ATP-BINDING PROTEIN LIVF"/>
    <property type="match status" value="1"/>
</dbReference>
<evidence type="ECO:0000256" key="2">
    <source>
        <dbReference type="ARBA" id="ARBA00022448"/>
    </source>
</evidence>
<dbReference type="PATRIC" id="fig|74031.6.peg.1742"/>
<comment type="caution">
    <text evidence="7">The sequence shown here is derived from an EMBL/GenBank/DDBJ whole genome shotgun (WGS) entry which is preliminary data.</text>
</comment>
<evidence type="ECO:0000313" key="7">
    <source>
        <dbReference type="EMBL" id="KNX41738.1"/>
    </source>
</evidence>
<evidence type="ECO:0000256" key="5">
    <source>
        <dbReference type="ARBA" id="ARBA00022970"/>
    </source>
</evidence>
<organism evidence="7 8">
    <name type="scientific">Roseovarius tolerans</name>
    <dbReference type="NCBI Taxonomy" id="74031"/>
    <lineage>
        <taxon>Bacteria</taxon>
        <taxon>Pseudomonadati</taxon>
        <taxon>Pseudomonadota</taxon>
        <taxon>Alphaproteobacteria</taxon>
        <taxon>Rhodobacterales</taxon>
        <taxon>Roseobacteraceae</taxon>
        <taxon>Roseovarius</taxon>
    </lineage>
</organism>
<dbReference type="EMBL" id="LGVV01000018">
    <property type="protein sequence ID" value="KNX41738.1"/>
    <property type="molecule type" value="Genomic_DNA"/>
</dbReference>
<dbReference type="SMART" id="SM00382">
    <property type="entry name" value="AAA"/>
    <property type="match status" value="1"/>
</dbReference>
<dbReference type="PROSITE" id="PS50893">
    <property type="entry name" value="ABC_TRANSPORTER_2"/>
    <property type="match status" value="1"/>
</dbReference>
<keyword evidence="5" id="KW-0029">Amino-acid transport</keyword>
<dbReference type="RefSeq" id="WP_050662607.1">
    <property type="nucleotide sequence ID" value="NZ_CP118494.1"/>
</dbReference>
<dbReference type="InterPro" id="IPR052156">
    <property type="entry name" value="BCAA_Transport_ATP-bd_LivF"/>
</dbReference>
<name>A0A0L6CW63_9RHOB</name>
<dbReference type="PANTHER" id="PTHR43820:SF5">
    <property type="entry name" value="HIGH-AFFINITY BRANCHED-CHAIN AMINO ACID TRANSPORT ATP-BINDING PROTEIN"/>
    <property type="match status" value="1"/>
</dbReference>
<dbReference type="GO" id="GO:0015807">
    <property type="term" value="P:L-amino acid transport"/>
    <property type="evidence" value="ECO:0007669"/>
    <property type="project" value="TreeGrafter"/>
</dbReference>